<evidence type="ECO:0000256" key="5">
    <source>
        <dbReference type="SAM" id="SignalP"/>
    </source>
</evidence>
<evidence type="ECO:0000256" key="4">
    <source>
        <dbReference type="ARBA" id="ARBA00023008"/>
    </source>
</evidence>
<dbReference type="Proteomes" id="UP000501130">
    <property type="component" value="Chromosome"/>
</dbReference>
<evidence type="ECO:0000256" key="1">
    <source>
        <dbReference type="ARBA" id="ARBA00004418"/>
    </source>
</evidence>
<accession>A0ABX6N5B3</accession>
<dbReference type="PANTHER" id="PTHR38439">
    <property type="entry name" value="AURACYANIN-B"/>
    <property type="match status" value="1"/>
</dbReference>
<dbReference type="InterPro" id="IPR050845">
    <property type="entry name" value="Cu-binding_ET"/>
</dbReference>
<protein>
    <submittedName>
        <fullName evidence="7">Cupredoxin family protein</fullName>
    </submittedName>
</protein>
<comment type="subcellular location">
    <subcellularLocation>
        <location evidence="1">Periplasm</location>
    </subcellularLocation>
</comment>
<evidence type="ECO:0000259" key="6">
    <source>
        <dbReference type="Pfam" id="PF00127"/>
    </source>
</evidence>
<dbReference type="Gene3D" id="2.60.40.420">
    <property type="entry name" value="Cupredoxins - blue copper proteins"/>
    <property type="match status" value="1"/>
</dbReference>
<dbReference type="InterPro" id="IPR008972">
    <property type="entry name" value="Cupredoxin"/>
</dbReference>
<sequence>MKKSFANHSLSLLLGAGLLLPVAVLAHGTQEHKKSASNAQPVFEQTDWGIAGTPTKIDRTVKVVMSDSMRFEPSSLQFKEGETVKFVVKNEGKLMHEFVLGTKDKNLEHADLMKKFPNMEHEEPYMAHVAPGKTTEMVWTFNRSGEFEFACLIAGHFDAGMRGPLRVAKSSGAEK</sequence>
<dbReference type="CDD" id="cd04211">
    <property type="entry name" value="Cupredoxin_like_2"/>
    <property type="match status" value="1"/>
</dbReference>
<evidence type="ECO:0000256" key="3">
    <source>
        <dbReference type="ARBA" id="ARBA00022764"/>
    </source>
</evidence>
<name>A0ABX6N5B3_9BURK</name>
<gene>
    <name evidence="7" type="ORF">HKT17_07550</name>
</gene>
<dbReference type="InterPro" id="IPR033138">
    <property type="entry name" value="Cu_oxidase_CS"/>
</dbReference>
<evidence type="ECO:0000313" key="7">
    <source>
        <dbReference type="EMBL" id="QJR29577.1"/>
    </source>
</evidence>
<evidence type="ECO:0000313" key="8">
    <source>
        <dbReference type="Proteomes" id="UP000501130"/>
    </source>
</evidence>
<dbReference type="RefSeq" id="WP_171099028.1">
    <property type="nucleotide sequence ID" value="NZ_CP053084.1"/>
</dbReference>
<dbReference type="EMBL" id="CP053084">
    <property type="protein sequence ID" value="QJR29577.1"/>
    <property type="molecule type" value="Genomic_DNA"/>
</dbReference>
<organism evidence="7 8">
    <name type="scientific">Limnobacter profundi</name>
    <dbReference type="NCBI Taxonomy" id="2732163"/>
    <lineage>
        <taxon>Bacteria</taxon>
        <taxon>Pseudomonadati</taxon>
        <taxon>Pseudomonadota</taxon>
        <taxon>Betaproteobacteria</taxon>
        <taxon>Burkholderiales</taxon>
        <taxon>Burkholderiaceae</taxon>
        <taxon>Limnobacter</taxon>
    </lineage>
</organism>
<feature type="domain" description="Blue (type 1) copper" evidence="6">
    <location>
        <begin position="64"/>
        <end position="167"/>
    </location>
</feature>
<keyword evidence="8" id="KW-1185">Reference proteome</keyword>
<keyword evidence="2" id="KW-0479">Metal-binding</keyword>
<feature type="chain" id="PRO_5046444440" evidence="5">
    <location>
        <begin position="27"/>
        <end position="175"/>
    </location>
</feature>
<dbReference type="PROSITE" id="PS00079">
    <property type="entry name" value="MULTICOPPER_OXIDASE1"/>
    <property type="match status" value="1"/>
</dbReference>
<keyword evidence="4" id="KW-0186">Copper</keyword>
<proteinExistence type="predicted"/>
<dbReference type="InterPro" id="IPR000923">
    <property type="entry name" value="BlueCu_1"/>
</dbReference>
<dbReference type="SUPFAM" id="SSF49503">
    <property type="entry name" value="Cupredoxins"/>
    <property type="match status" value="1"/>
</dbReference>
<feature type="signal peptide" evidence="5">
    <location>
        <begin position="1"/>
        <end position="26"/>
    </location>
</feature>
<keyword evidence="5" id="KW-0732">Signal</keyword>
<evidence type="ECO:0000256" key="2">
    <source>
        <dbReference type="ARBA" id="ARBA00022723"/>
    </source>
</evidence>
<dbReference type="Pfam" id="PF00127">
    <property type="entry name" value="Copper-bind"/>
    <property type="match status" value="1"/>
</dbReference>
<reference evidence="7 8" key="1">
    <citation type="submission" date="2020-05" db="EMBL/GenBank/DDBJ databases">
        <title>Compete genome of Limnobacter sp. SAORIC-580.</title>
        <authorList>
            <person name="Song J."/>
            <person name="Cho J.-C."/>
        </authorList>
    </citation>
    <scope>NUCLEOTIDE SEQUENCE [LARGE SCALE GENOMIC DNA]</scope>
    <source>
        <strain evidence="7 8">SAORIC-580</strain>
    </source>
</reference>
<keyword evidence="3" id="KW-0574">Periplasm</keyword>
<dbReference type="PANTHER" id="PTHR38439:SF3">
    <property type="entry name" value="COPPER-RESISTANT CUPROPROTEIN COPI"/>
    <property type="match status" value="1"/>
</dbReference>